<keyword evidence="3 5" id="KW-0371">Homeobox</keyword>
<comment type="subcellular location">
    <subcellularLocation>
        <location evidence="1 5 6">Nucleus</location>
    </subcellularLocation>
</comment>
<proteinExistence type="predicted"/>
<keyword evidence="2 5" id="KW-0238">DNA-binding</keyword>
<feature type="region of interest" description="Disordered" evidence="7">
    <location>
        <begin position="300"/>
        <end position="358"/>
    </location>
</feature>
<dbReference type="Pfam" id="PF00046">
    <property type="entry name" value="Homeodomain"/>
    <property type="match status" value="1"/>
</dbReference>
<comment type="caution">
    <text evidence="9">The sequence shown here is derived from an EMBL/GenBank/DDBJ whole genome shotgun (WGS) entry which is preliminary data.</text>
</comment>
<dbReference type="InterPro" id="IPR009057">
    <property type="entry name" value="Homeodomain-like_sf"/>
</dbReference>
<dbReference type="PANTHER" id="PTHR45664">
    <property type="entry name" value="PROTEIN ZERKNUELLT 1-RELATED"/>
    <property type="match status" value="1"/>
</dbReference>
<dbReference type="GO" id="GO:0045944">
    <property type="term" value="P:positive regulation of transcription by RNA polymerase II"/>
    <property type="evidence" value="ECO:0007669"/>
    <property type="project" value="UniProtKB-ARBA"/>
</dbReference>
<dbReference type="SUPFAM" id="SSF46689">
    <property type="entry name" value="Homeodomain-like"/>
    <property type="match status" value="1"/>
</dbReference>
<keyword evidence="4 5" id="KW-0539">Nucleus</keyword>
<name>A0A9D4PS47_RHISA</name>
<evidence type="ECO:0000256" key="4">
    <source>
        <dbReference type="ARBA" id="ARBA00023242"/>
    </source>
</evidence>
<dbReference type="CDD" id="cd00086">
    <property type="entry name" value="homeodomain"/>
    <property type="match status" value="1"/>
</dbReference>
<dbReference type="InterPro" id="IPR020479">
    <property type="entry name" value="HD_metazoa"/>
</dbReference>
<dbReference type="AlphaFoldDB" id="A0A9D4PS47"/>
<feature type="region of interest" description="Disordered" evidence="7">
    <location>
        <begin position="108"/>
        <end position="137"/>
    </location>
</feature>
<dbReference type="PRINTS" id="PR00024">
    <property type="entry name" value="HOMEOBOX"/>
</dbReference>
<feature type="compositionally biased region" description="Polar residues" evidence="7">
    <location>
        <begin position="320"/>
        <end position="344"/>
    </location>
</feature>
<feature type="DNA-binding region" description="Homeobox" evidence="5">
    <location>
        <begin position="243"/>
        <end position="302"/>
    </location>
</feature>
<reference evidence="9" key="2">
    <citation type="submission" date="2021-09" db="EMBL/GenBank/DDBJ databases">
        <authorList>
            <person name="Jia N."/>
            <person name="Wang J."/>
            <person name="Shi W."/>
            <person name="Du L."/>
            <person name="Sun Y."/>
            <person name="Zhan W."/>
            <person name="Jiang J."/>
            <person name="Wang Q."/>
            <person name="Zhang B."/>
            <person name="Ji P."/>
            <person name="Sakyi L.B."/>
            <person name="Cui X."/>
            <person name="Yuan T."/>
            <person name="Jiang B."/>
            <person name="Yang W."/>
            <person name="Lam T.T.-Y."/>
            <person name="Chang Q."/>
            <person name="Ding S."/>
            <person name="Wang X."/>
            <person name="Zhu J."/>
            <person name="Ruan X."/>
            <person name="Zhao L."/>
            <person name="Wei J."/>
            <person name="Que T."/>
            <person name="Du C."/>
            <person name="Cheng J."/>
            <person name="Dai P."/>
            <person name="Han X."/>
            <person name="Huang E."/>
            <person name="Gao Y."/>
            <person name="Liu J."/>
            <person name="Shao H."/>
            <person name="Ye R."/>
            <person name="Li L."/>
            <person name="Wei W."/>
            <person name="Wang X."/>
            <person name="Wang C."/>
            <person name="Huo Q."/>
            <person name="Li W."/>
            <person name="Guo W."/>
            <person name="Chen H."/>
            <person name="Chen S."/>
            <person name="Zhou L."/>
            <person name="Zhou L."/>
            <person name="Ni X."/>
            <person name="Tian J."/>
            <person name="Zhou Y."/>
            <person name="Sheng Y."/>
            <person name="Liu T."/>
            <person name="Pan Y."/>
            <person name="Xia L."/>
            <person name="Li J."/>
            <person name="Zhao F."/>
            <person name="Cao W."/>
        </authorList>
    </citation>
    <scope>NUCLEOTIDE SEQUENCE</scope>
    <source>
        <strain evidence="9">Rsan-2018</strain>
        <tissue evidence="9">Larvae</tissue>
    </source>
</reference>
<dbReference type="VEuPathDB" id="VectorBase:RSAN_029439"/>
<evidence type="ECO:0000313" key="9">
    <source>
        <dbReference type="EMBL" id="KAH7951993.1"/>
    </source>
</evidence>
<keyword evidence="10" id="KW-1185">Reference proteome</keyword>
<dbReference type="SMART" id="SM00389">
    <property type="entry name" value="HOX"/>
    <property type="match status" value="1"/>
</dbReference>
<dbReference type="GO" id="GO:0000978">
    <property type="term" value="F:RNA polymerase II cis-regulatory region sequence-specific DNA binding"/>
    <property type="evidence" value="ECO:0007669"/>
    <property type="project" value="TreeGrafter"/>
</dbReference>
<dbReference type="InterPro" id="IPR001356">
    <property type="entry name" value="HD"/>
</dbReference>
<gene>
    <name evidence="9" type="ORF">HPB52_016607</name>
</gene>
<dbReference type="GO" id="GO:0005634">
    <property type="term" value="C:nucleus"/>
    <property type="evidence" value="ECO:0007669"/>
    <property type="project" value="UniProtKB-SubCell"/>
</dbReference>
<accession>A0A9D4PS47</accession>
<feature type="domain" description="Homeobox" evidence="8">
    <location>
        <begin position="241"/>
        <end position="301"/>
    </location>
</feature>
<dbReference type="PANTHER" id="PTHR45664:SF12">
    <property type="entry name" value="PANCREAS_DUODENUM HOMEOBOX PROTEIN 1"/>
    <property type="match status" value="1"/>
</dbReference>
<sequence length="358" mass="39148">MKNYSFPEEGVGRVDTSVTGVNFMSNDFSMAYRGSWEAMETAMQGYDNCLAAMRHDGYSYDPCAFAYRGCSPTTNEFISDAETNFVQPTSTTYHSSDAAVAPSSPIVASEQHQQQAMTQQQSTNSSACVSSKSGPVHQGPVLARDWHPASVTASEQQQLQRHVNTHLSSGGQYQVAGYAGTKEGSAPYSLNCGVSSPPAHSTNHCGPTPVYQWMLEHRSKPVTGTEVCTLSPTEQGGGEDQGFKRPRTVYTREQLLLLEAEFHYNKYLCQTRRAEMAAALNLSEQQIKVWFQNRRMKLKKQSRRGFPASPPGDSTDDDSQSCGASESSQGTPGSPKSTPESLWSTPEPLINSLLQIDK</sequence>
<evidence type="ECO:0000313" key="10">
    <source>
        <dbReference type="Proteomes" id="UP000821837"/>
    </source>
</evidence>
<evidence type="ECO:0000256" key="3">
    <source>
        <dbReference type="ARBA" id="ARBA00023155"/>
    </source>
</evidence>
<dbReference type="PROSITE" id="PS50071">
    <property type="entry name" value="HOMEOBOX_2"/>
    <property type="match status" value="1"/>
</dbReference>
<evidence type="ECO:0000259" key="8">
    <source>
        <dbReference type="PROSITE" id="PS50071"/>
    </source>
</evidence>
<feature type="compositionally biased region" description="Low complexity" evidence="7">
    <location>
        <begin position="108"/>
        <end position="121"/>
    </location>
</feature>
<organism evidence="9 10">
    <name type="scientific">Rhipicephalus sanguineus</name>
    <name type="common">Brown dog tick</name>
    <name type="synonym">Ixodes sanguineus</name>
    <dbReference type="NCBI Taxonomy" id="34632"/>
    <lineage>
        <taxon>Eukaryota</taxon>
        <taxon>Metazoa</taxon>
        <taxon>Ecdysozoa</taxon>
        <taxon>Arthropoda</taxon>
        <taxon>Chelicerata</taxon>
        <taxon>Arachnida</taxon>
        <taxon>Acari</taxon>
        <taxon>Parasitiformes</taxon>
        <taxon>Ixodida</taxon>
        <taxon>Ixodoidea</taxon>
        <taxon>Ixodidae</taxon>
        <taxon>Rhipicephalinae</taxon>
        <taxon>Rhipicephalus</taxon>
        <taxon>Rhipicephalus</taxon>
    </lineage>
</organism>
<evidence type="ECO:0000256" key="7">
    <source>
        <dbReference type="SAM" id="MobiDB-lite"/>
    </source>
</evidence>
<dbReference type="Gene3D" id="1.10.10.60">
    <property type="entry name" value="Homeodomain-like"/>
    <property type="match status" value="1"/>
</dbReference>
<dbReference type="Proteomes" id="UP000821837">
    <property type="component" value="Chromosome 5"/>
</dbReference>
<evidence type="ECO:0000256" key="1">
    <source>
        <dbReference type="ARBA" id="ARBA00004123"/>
    </source>
</evidence>
<feature type="compositionally biased region" description="Polar residues" evidence="7">
    <location>
        <begin position="122"/>
        <end position="133"/>
    </location>
</feature>
<dbReference type="EMBL" id="JABSTV010001251">
    <property type="protein sequence ID" value="KAH7951993.1"/>
    <property type="molecule type" value="Genomic_DNA"/>
</dbReference>
<evidence type="ECO:0000256" key="6">
    <source>
        <dbReference type="RuleBase" id="RU000682"/>
    </source>
</evidence>
<protein>
    <recommendedName>
        <fullName evidence="8">Homeobox domain-containing protein</fullName>
    </recommendedName>
</protein>
<evidence type="ECO:0000256" key="2">
    <source>
        <dbReference type="ARBA" id="ARBA00023125"/>
    </source>
</evidence>
<dbReference type="GO" id="GO:0000981">
    <property type="term" value="F:DNA-binding transcription factor activity, RNA polymerase II-specific"/>
    <property type="evidence" value="ECO:0007669"/>
    <property type="project" value="InterPro"/>
</dbReference>
<dbReference type="PROSITE" id="PS00027">
    <property type="entry name" value="HOMEOBOX_1"/>
    <property type="match status" value="1"/>
</dbReference>
<evidence type="ECO:0000256" key="5">
    <source>
        <dbReference type="PROSITE-ProRule" id="PRU00108"/>
    </source>
</evidence>
<dbReference type="InterPro" id="IPR017970">
    <property type="entry name" value="Homeobox_CS"/>
</dbReference>
<reference evidence="9" key="1">
    <citation type="journal article" date="2020" name="Cell">
        <title>Large-Scale Comparative Analyses of Tick Genomes Elucidate Their Genetic Diversity and Vector Capacities.</title>
        <authorList>
            <consortium name="Tick Genome and Microbiome Consortium (TIGMIC)"/>
            <person name="Jia N."/>
            <person name="Wang J."/>
            <person name="Shi W."/>
            <person name="Du L."/>
            <person name="Sun Y."/>
            <person name="Zhan W."/>
            <person name="Jiang J.F."/>
            <person name="Wang Q."/>
            <person name="Zhang B."/>
            <person name="Ji P."/>
            <person name="Bell-Sakyi L."/>
            <person name="Cui X.M."/>
            <person name="Yuan T.T."/>
            <person name="Jiang B.G."/>
            <person name="Yang W.F."/>
            <person name="Lam T.T."/>
            <person name="Chang Q.C."/>
            <person name="Ding S.J."/>
            <person name="Wang X.J."/>
            <person name="Zhu J.G."/>
            <person name="Ruan X.D."/>
            <person name="Zhao L."/>
            <person name="Wei J.T."/>
            <person name="Ye R.Z."/>
            <person name="Que T.C."/>
            <person name="Du C.H."/>
            <person name="Zhou Y.H."/>
            <person name="Cheng J.X."/>
            <person name="Dai P.F."/>
            <person name="Guo W.B."/>
            <person name="Han X.H."/>
            <person name="Huang E.J."/>
            <person name="Li L.F."/>
            <person name="Wei W."/>
            <person name="Gao Y.C."/>
            <person name="Liu J.Z."/>
            <person name="Shao H.Z."/>
            <person name="Wang X."/>
            <person name="Wang C.C."/>
            <person name="Yang T.C."/>
            <person name="Huo Q.B."/>
            <person name="Li W."/>
            <person name="Chen H.Y."/>
            <person name="Chen S.E."/>
            <person name="Zhou L.G."/>
            <person name="Ni X.B."/>
            <person name="Tian J.H."/>
            <person name="Sheng Y."/>
            <person name="Liu T."/>
            <person name="Pan Y.S."/>
            <person name="Xia L.Y."/>
            <person name="Li J."/>
            <person name="Zhao F."/>
            <person name="Cao W.C."/>
        </authorList>
    </citation>
    <scope>NUCLEOTIDE SEQUENCE</scope>
    <source>
        <strain evidence="9">Rsan-2018</strain>
    </source>
</reference>